<dbReference type="PROSITE" id="PS51257">
    <property type="entry name" value="PROKAR_LIPOPROTEIN"/>
    <property type="match status" value="1"/>
</dbReference>
<keyword evidence="1" id="KW-0732">Signal</keyword>
<organism evidence="3 4">
    <name type="scientific">Niastella soli</name>
    <dbReference type="NCBI Taxonomy" id="2821487"/>
    <lineage>
        <taxon>Bacteria</taxon>
        <taxon>Pseudomonadati</taxon>
        <taxon>Bacteroidota</taxon>
        <taxon>Chitinophagia</taxon>
        <taxon>Chitinophagales</taxon>
        <taxon>Chitinophagaceae</taxon>
        <taxon>Niastella</taxon>
    </lineage>
</organism>
<dbReference type="Gene3D" id="2.60.40.3620">
    <property type="match status" value="1"/>
</dbReference>
<keyword evidence="4" id="KW-1185">Reference proteome</keyword>
<dbReference type="RefSeq" id="WP_209141751.1">
    <property type="nucleotide sequence ID" value="NZ_JAGHKO010000010.1"/>
</dbReference>
<comment type="caution">
    <text evidence="3">The sequence shown here is derived from an EMBL/GenBank/DDBJ whole genome shotgun (WGS) entry which is preliminary data.</text>
</comment>
<sequence length="374" mass="41119">MKINISSIAFFILLLAAAAGCKKDNKFKEVTVTEVSTLYSPDDGRNIVLQSAGSASLYFEWEKAVAEDNGVVYYDVLFDKPDGDFSHPVFVVAADNNGTSTGASITHKILNNIGKLAGIASAEEGKLKWTIASSRGLSQVISQKVRTINITRTNGIDAPDVLFLTGEGTEGGTTLTQALTMKALPGGNEFEIYTKLIAGKKYAFVDSKTNVFRTFSVNANGTSFKESTDGATVAKDGIYKIKMDFSTSSITISEITKLDFFMCTPQKRETLTYQGKGVWRVNDIVPDFTASWGSDDRYFFWITIGGTEQKLGSSNKDNQPPTTTTGSFFYLNFYATDKNQWDYSFKFPNRSVKKCSITVSFSSDATNYSHEIIY</sequence>
<dbReference type="Proteomes" id="UP000677244">
    <property type="component" value="Unassembled WGS sequence"/>
</dbReference>
<evidence type="ECO:0000313" key="4">
    <source>
        <dbReference type="Proteomes" id="UP000677244"/>
    </source>
</evidence>
<dbReference type="EMBL" id="JAGHKO010000010">
    <property type="protein sequence ID" value="MBO9203703.1"/>
    <property type="molecule type" value="Genomic_DNA"/>
</dbReference>
<feature type="domain" description="SusE outer membrane protein" evidence="2">
    <location>
        <begin position="29"/>
        <end position="131"/>
    </location>
</feature>
<proteinExistence type="predicted"/>
<gene>
    <name evidence="3" type="ORF">J7I42_25695</name>
</gene>
<feature type="signal peptide" evidence="1">
    <location>
        <begin position="1"/>
        <end position="18"/>
    </location>
</feature>
<feature type="chain" id="PRO_5046071304" evidence="1">
    <location>
        <begin position="19"/>
        <end position="374"/>
    </location>
</feature>
<evidence type="ECO:0000259" key="2">
    <source>
        <dbReference type="Pfam" id="PF14292"/>
    </source>
</evidence>
<dbReference type="Pfam" id="PF14292">
    <property type="entry name" value="SusE"/>
    <property type="match status" value="1"/>
</dbReference>
<accession>A0ABS3Z0M1</accession>
<evidence type="ECO:0000313" key="3">
    <source>
        <dbReference type="EMBL" id="MBO9203703.1"/>
    </source>
</evidence>
<dbReference type="InterPro" id="IPR025970">
    <property type="entry name" value="SusE"/>
</dbReference>
<protein>
    <submittedName>
        <fullName evidence="3">SusE domain-containing protein</fullName>
    </submittedName>
</protein>
<reference evidence="3 4" key="1">
    <citation type="submission" date="2021-03" db="EMBL/GenBank/DDBJ databases">
        <title>Assistant Professor.</title>
        <authorList>
            <person name="Huq M.A."/>
        </authorList>
    </citation>
    <scope>NUCLEOTIDE SEQUENCE [LARGE SCALE GENOMIC DNA]</scope>
    <source>
        <strain evidence="3 4">MAH-29</strain>
    </source>
</reference>
<name>A0ABS3Z0M1_9BACT</name>
<evidence type="ECO:0000256" key="1">
    <source>
        <dbReference type="SAM" id="SignalP"/>
    </source>
</evidence>